<sequence length="325" mass="37794">MQIHDPIYGDFEIDGILEELVQTEAMQRLKKVHQVGASFLVNPKWNVTRFEHSIGVMLLVKMLGGSEAEQIVALLHDVSHTAFSHVVDRVLQKKEEDYHEHIFDTVIENSDIPLILKKYGYDSKILQNWEQWMLLEQPLPALCADRIDYTLRDLYTYGMISKQEVVTFLDQLMVHEQFICLSSIEAAEWFTEVYYKETIDFFLHPLGSYSYHVLTKVLQLSLEKHVIHIEDFLCDDETLLQKLKCCRDEEITSVLATLHPNVIVEENDQDYDICYLGGKERLIDPPVYVNGKIYKASNLSGHVRLCNQTAKEKSKQKIYLKIKEL</sequence>
<dbReference type="FunFam" id="1.10.3210.10:FF:000026">
    <property type="entry name" value="Metal-dependent phosphohydrolase"/>
    <property type="match status" value="1"/>
</dbReference>
<dbReference type="SUPFAM" id="SSF109604">
    <property type="entry name" value="HD-domain/PDEase-like"/>
    <property type="match status" value="1"/>
</dbReference>
<evidence type="ECO:0000313" key="3">
    <source>
        <dbReference type="Proteomes" id="UP000221020"/>
    </source>
</evidence>
<dbReference type="AlphaFoldDB" id="A0AA91VEN1"/>
<gene>
    <name evidence="2" type="ORF">CON65_04275</name>
</gene>
<dbReference type="InterPro" id="IPR050135">
    <property type="entry name" value="dGTPase-like"/>
</dbReference>
<evidence type="ECO:0000313" key="2">
    <source>
        <dbReference type="EMBL" id="PED83788.1"/>
    </source>
</evidence>
<dbReference type="GO" id="GO:0006203">
    <property type="term" value="P:dGTP catabolic process"/>
    <property type="evidence" value="ECO:0007669"/>
    <property type="project" value="TreeGrafter"/>
</dbReference>
<proteinExistence type="predicted"/>
<protein>
    <recommendedName>
        <fullName evidence="1">HD/PDEase domain-containing protein</fullName>
    </recommendedName>
</protein>
<dbReference type="InterPro" id="IPR006674">
    <property type="entry name" value="HD_domain"/>
</dbReference>
<dbReference type="RefSeq" id="WP_097896896.1">
    <property type="nucleotide sequence ID" value="NZ_NVOR01000012.1"/>
</dbReference>
<name>A0AA91VEN1_9BACI</name>
<dbReference type="EMBL" id="NVOR01000012">
    <property type="protein sequence ID" value="PED83788.1"/>
    <property type="molecule type" value="Genomic_DNA"/>
</dbReference>
<dbReference type="SMART" id="SM00471">
    <property type="entry name" value="HDc"/>
    <property type="match status" value="1"/>
</dbReference>
<dbReference type="Proteomes" id="UP000221020">
    <property type="component" value="Unassembled WGS sequence"/>
</dbReference>
<dbReference type="PANTHER" id="PTHR11373:SF41">
    <property type="entry name" value="METAL-DEPENDENT PHOSPHOHYDROLASE"/>
    <property type="match status" value="1"/>
</dbReference>
<organism evidence="2 3">
    <name type="scientific">Bacillus pseudomycoides</name>
    <dbReference type="NCBI Taxonomy" id="64104"/>
    <lineage>
        <taxon>Bacteria</taxon>
        <taxon>Bacillati</taxon>
        <taxon>Bacillota</taxon>
        <taxon>Bacilli</taxon>
        <taxon>Bacillales</taxon>
        <taxon>Bacillaceae</taxon>
        <taxon>Bacillus</taxon>
        <taxon>Bacillus cereus group</taxon>
    </lineage>
</organism>
<feature type="domain" description="HD/PDEase" evidence="1">
    <location>
        <begin position="45"/>
        <end position="159"/>
    </location>
</feature>
<evidence type="ECO:0000259" key="1">
    <source>
        <dbReference type="SMART" id="SM00471"/>
    </source>
</evidence>
<accession>A0AA91VEN1</accession>
<dbReference type="Gene3D" id="1.10.3210.10">
    <property type="entry name" value="Hypothetical protein af1432"/>
    <property type="match status" value="1"/>
</dbReference>
<dbReference type="Pfam" id="PF01966">
    <property type="entry name" value="HD"/>
    <property type="match status" value="1"/>
</dbReference>
<reference evidence="2 3" key="1">
    <citation type="submission" date="2017-09" db="EMBL/GenBank/DDBJ databases">
        <title>Large-scale bioinformatics analysis of Bacillus genomes uncovers conserved roles of natural products in bacterial physiology.</title>
        <authorList>
            <consortium name="Agbiome Team Llc"/>
            <person name="Bleich R.M."/>
            <person name="Grubbs K.J."/>
            <person name="Santa Maria K.C."/>
            <person name="Allen S.E."/>
            <person name="Farag S."/>
            <person name="Shank E.A."/>
            <person name="Bowers A."/>
        </authorList>
    </citation>
    <scope>NUCLEOTIDE SEQUENCE [LARGE SCALE GENOMIC DNA]</scope>
    <source>
        <strain evidence="2 3">AFS092012</strain>
    </source>
</reference>
<dbReference type="GO" id="GO:0008832">
    <property type="term" value="F:dGTPase activity"/>
    <property type="evidence" value="ECO:0007669"/>
    <property type="project" value="TreeGrafter"/>
</dbReference>
<dbReference type="InterPro" id="IPR003607">
    <property type="entry name" value="HD/PDEase_dom"/>
</dbReference>
<comment type="caution">
    <text evidence="2">The sequence shown here is derived from an EMBL/GenBank/DDBJ whole genome shotgun (WGS) entry which is preliminary data.</text>
</comment>
<dbReference type="CDD" id="cd00077">
    <property type="entry name" value="HDc"/>
    <property type="match status" value="1"/>
</dbReference>
<dbReference type="PANTHER" id="PTHR11373">
    <property type="entry name" value="DEOXYNUCLEOSIDE TRIPHOSPHATE TRIPHOSPHOHYDROLASE"/>
    <property type="match status" value="1"/>
</dbReference>